<accession>A0A9Q1KCU1</accession>
<evidence type="ECO:0000313" key="2">
    <source>
        <dbReference type="EMBL" id="KAJ8441008.1"/>
    </source>
</evidence>
<dbReference type="AlphaFoldDB" id="A0A9Q1KCU1"/>
<evidence type="ECO:0000256" key="1">
    <source>
        <dbReference type="SAM" id="MobiDB-lite"/>
    </source>
</evidence>
<protein>
    <submittedName>
        <fullName evidence="2">Uncharacterized protein</fullName>
    </submittedName>
</protein>
<dbReference type="Proteomes" id="UP001153076">
    <property type="component" value="Unassembled WGS sequence"/>
</dbReference>
<evidence type="ECO:0000313" key="3">
    <source>
        <dbReference type="Proteomes" id="UP001153076"/>
    </source>
</evidence>
<reference evidence="2" key="1">
    <citation type="submission" date="2022-04" db="EMBL/GenBank/DDBJ databases">
        <title>Carnegiea gigantea Genome sequencing and assembly v2.</title>
        <authorList>
            <person name="Copetti D."/>
            <person name="Sanderson M.J."/>
            <person name="Burquez A."/>
            <person name="Wojciechowski M.F."/>
        </authorList>
    </citation>
    <scope>NUCLEOTIDE SEQUENCE</scope>
    <source>
        <strain evidence="2">SGP5-SGP5p</strain>
        <tissue evidence="2">Aerial part</tissue>
    </source>
</reference>
<feature type="region of interest" description="Disordered" evidence="1">
    <location>
        <begin position="1"/>
        <end position="32"/>
    </location>
</feature>
<name>A0A9Q1KCU1_9CARY</name>
<gene>
    <name evidence="2" type="ORF">Cgig2_021372</name>
</gene>
<keyword evidence="3" id="KW-1185">Reference proteome</keyword>
<organism evidence="2 3">
    <name type="scientific">Carnegiea gigantea</name>
    <dbReference type="NCBI Taxonomy" id="171969"/>
    <lineage>
        <taxon>Eukaryota</taxon>
        <taxon>Viridiplantae</taxon>
        <taxon>Streptophyta</taxon>
        <taxon>Embryophyta</taxon>
        <taxon>Tracheophyta</taxon>
        <taxon>Spermatophyta</taxon>
        <taxon>Magnoliopsida</taxon>
        <taxon>eudicotyledons</taxon>
        <taxon>Gunneridae</taxon>
        <taxon>Pentapetalae</taxon>
        <taxon>Caryophyllales</taxon>
        <taxon>Cactineae</taxon>
        <taxon>Cactaceae</taxon>
        <taxon>Cactoideae</taxon>
        <taxon>Echinocereeae</taxon>
        <taxon>Carnegiea</taxon>
    </lineage>
</organism>
<dbReference type="EMBL" id="JAKOGI010000179">
    <property type="protein sequence ID" value="KAJ8441008.1"/>
    <property type="molecule type" value="Genomic_DNA"/>
</dbReference>
<proteinExistence type="predicted"/>
<sequence>MPTSGGTKVGKARERGEGVMASKDCNSVPIDVDSNGEEVNVVEVEVDSRHARNTTTLRTGSYKPLADALTPVEEMNVDDLCGDVMKLHLDDGGDGEVTSKFSSGSGTTPKSVLAFPSSTDETILSVPSTHNSVPLFRITMKEVEKASYTYLFPRSKGT</sequence>
<comment type="caution">
    <text evidence="2">The sequence shown here is derived from an EMBL/GenBank/DDBJ whole genome shotgun (WGS) entry which is preliminary data.</text>
</comment>